<proteinExistence type="predicted"/>
<evidence type="ECO:0000256" key="2">
    <source>
        <dbReference type="SAM" id="Phobius"/>
    </source>
</evidence>
<protein>
    <submittedName>
        <fullName evidence="3">Uncharacterized protein</fullName>
    </submittedName>
</protein>
<gene>
    <name evidence="3" type="ORF">TAV2_LOCUS6844</name>
</gene>
<keyword evidence="2" id="KW-1133">Transmembrane helix</keyword>
<evidence type="ECO:0000313" key="4">
    <source>
        <dbReference type="Proteomes" id="UP000836841"/>
    </source>
</evidence>
<keyword evidence="4" id="KW-1185">Reference proteome</keyword>
<dbReference type="AlphaFoldDB" id="A0AAU9RK69"/>
<dbReference type="EMBL" id="OU466858">
    <property type="protein sequence ID" value="CAH2044113.1"/>
    <property type="molecule type" value="Genomic_DNA"/>
</dbReference>
<feature type="transmembrane region" description="Helical" evidence="2">
    <location>
        <begin position="21"/>
        <end position="40"/>
    </location>
</feature>
<organism evidence="3 4">
    <name type="scientific">Thlaspi arvense</name>
    <name type="common">Field penny-cress</name>
    <dbReference type="NCBI Taxonomy" id="13288"/>
    <lineage>
        <taxon>Eukaryota</taxon>
        <taxon>Viridiplantae</taxon>
        <taxon>Streptophyta</taxon>
        <taxon>Embryophyta</taxon>
        <taxon>Tracheophyta</taxon>
        <taxon>Spermatophyta</taxon>
        <taxon>Magnoliopsida</taxon>
        <taxon>eudicotyledons</taxon>
        <taxon>Gunneridae</taxon>
        <taxon>Pentapetalae</taxon>
        <taxon>rosids</taxon>
        <taxon>malvids</taxon>
        <taxon>Brassicales</taxon>
        <taxon>Brassicaceae</taxon>
        <taxon>Thlaspideae</taxon>
        <taxon>Thlaspi</taxon>
    </lineage>
</organism>
<evidence type="ECO:0000313" key="3">
    <source>
        <dbReference type="EMBL" id="CAH2044113.1"/>
    </source>
</evidence>
<reference evidence="3 4" key="1">
    <citation type="submission" date="2022-03" db="EMBL/GenBank/DDBJ databases">
        <authorList>
            <person name="Nunn A."/>
            <person name="Chopra R."/>
            <person name="Nunn A."/>
            <person name="Contreras Garrido A."/>
        </authorList>
    </citation>
    <scope>NUCLEOTIDE SEQUENCE [LARGE SCALE GENOMIC DNA]</scope>
</reference>
<dbReference type="Proteomes" id="UP000836841">
    <property type="component" value="Chromosome 2"/>
</dbReference>
<accession>A0AAU9RK69</accession>
<keyword evidence="2" id="KW-0472">Membrane</keyword>
<name>A0AAU9RK69_THLAR</name>
<keyword evidence="2" id="KW-0812">Transmembrane</keyword>
<feature type="region of interest" description="Disordered" evidence="1">
    <location>
        <begin position="109"/>
        <end position="136"/>
    </location>
</feature>
<sequence>MLSHTHKQYIKPRKEQKEQEMVTMRAFCYLLIFFILQLYAEVSNANFNKRAPLVANNGGLGASTSTPIANKAIEDVIENRKTLKHGCVNVETNEKNGLEIESKEAVRKRKNMKRVTKTVSLTADYRDPGHHPPRHN</sequence>
<evidence type="ECO:0000256" key="1">
    <source>
        <dbReference type="SAM" id="MobiDB-lite"/>
    </source>
</evidence>